<evidence type="ECO:0000313" key="2">
    <source>
        <dbReference type="EMBL" id="AMD89961.1"/>
    </source>
</evidence>
<gene>
    <name evidence="2" type="ORF">AXF13_07420</name>
</gene>
<dbReference type="KEGG" id="dfi:AXF13_07420"/>
<reference evidence="3" key="1">
    <citation type="submission" date="2016-02" db="EMBL/GenBank/DDBJ databases">
        <authorList>
            <person name="Holder M.E."/>
            <person name="Ajami N.J."/>
            <person name="Petrosino J.F."/>
        </authorList>
    </citation>
    <scope>NUCLEOTIDE SEQUENCE [LARGE SCALE GENOMIC DNA]</scope>
    <source>
        <strain evidence="3">CCUG 45958</strain>
    </source>
</reference>
<dbReference type="RefSeq" id="WP_062252260.1">
    <property type="nucleotide sequence ID" value="NZ_CP014229.1"/>
</dbReference>
<feature type="signal peptide" evidence="1">
    <location>
        <begin position="1"/>
        <end position="27"/>
    </location>
</feature>
<organism evidence="2 3">
    <name type="scientific">Desulfovibrio fairfieldensis</name>
    <dbReference type="NCBI Taxonomy" id="44742"/>
    <lineage>
        <taxon>Bacteria</taxon>
        <taxon>Pseudomonadati</taxon>
        <taxon>Thermodesulfobacteriota</taxon>
        <taxon>Desulfovibrionia</taxon>
        <taxon>Desulfovibrionales</taxon>
        <taxon>Desulfovibrionaceae</taxon>
        <taxon>Desulfovibrio</taxon>
    </lineage>
</organism>
<dbReference type="AlphaFoldDB" id="A0A109W481"/>
<dbReference type="Proteomes" id="UP000069241">
    <property type="component" value="Chromosome"/>
</dbReference>
<proteinExistence type="predicted"/>
<sequence length="161" mass="16649">MLQFFGRISLLVATAVLAVALAAPAQAAEVKTKYFSIDLPADWTQPQPVQEGNGALMALFVSGKDGSAVTITVVANGMSAKDAATQTVANMKNGGMSPSDPVEKNGLYESSFSQGAGKGMSWFGSNGKEFAVTTVLGSSLDSAKALLKGLKPVDAKLFPKF</sequence>
<accession>A0A109W481</accession>
<keyword evidence="3" id="KW-1185">Reference proteome</keyword>
<protein>
    <submittedName>
        <fullName evidence="2">Uncharacterized protein</fullName>
    </submittedName>
</protein>
<feature type="chain" id="PRO_5007141293" evidence="1">
    <location>
        <begin position="28"/>
        <end position="161"/>
    </location>
</feature>
<keyword evidence="1" id="KW-0732">Signal</keyword>
<dbReference type="EMBL" id="CP014229">
    <property type="protein sequence ID" value="AMD89961.1"/>
    <property type="molecule type" value="Genomic_DNA"/>
</dbReference>
<evidence type="ECO:0000256" key="1">
    <source>
        <dbReference type="SAM" id="SignalP"/>
    </source>
</evidence>
<name>A0A109W481_9BACT</name>
<evidence type="ECO:0000313" key="3">
    <source>
        <dbReference type="Proteomes" id="UP000069241"/>
    </source>
</evidence>